<evidence type="ECO:0000256" key="5">
    <source>
        <dbReference type="ARBA" id="ARBA00022825"/>
    </source>
</evidence>
<comment type="similarity">
    <text evidence="1 6">Belongs to the peptidase S1B family.</text>
</comment>
<proteinExistence type="inferred from homology"/>
<keyword evidence="5 6" id="KW-0720">Serine protease</keyword>
<dbReference type="AlphaFoldDB" id="A0A0W7X1W0"/>
<evidence type="ECO:0000256" key="7">
    <source>
        <dbReference type="SAM" id="MobiDB-lite"/>
    </source>
</evidence>
<feature type="region of interest" description="Disordered" evidence="7">
    <location>
        <begin position="15"/>
        <end position="35"/>
    </location>
</feature>
<feature type="signal peptide" evidence="6">
    <location>
        <begin position="1"/>
        <end position="19"/>
    </location>
</feature>
<keyword evidence="2 6" id="KW-0645">Protease</keyword>
<dbReference type="EMBL" id="LOCL01000036">
    <property type="protein sequence ID" value="KUF16860.1"/>
    <property type="molecule type" value="Genomic_DNA"/>
</dbReference>
<dbReference type="InterPro" id="IPR008256">
    <property type="entry name" value="Peptidase_S1B"/>
</dbReference>
<name>A0A0W7X1W0_9ACTN</name>
<dbReference type="InterPro" id="IPR043504">
    <property type="entry name" value="Peptidase_S1_PA_chymotrypsin"/>
</dbReference>
<sequence length="384" mass="40728">MAAALAAAATLVPAAPTSAGGAAPPRAEASPVPAVGEERAVDVTLGSAGDRTRHEIRRPGAAYVKVHLARLSLAPGDRLTVADPAGREVHTYRADPTRGPAPRGDASFTRHGGTGFAAMSVDGDTAVVTLHTRKGRDSAATIDRYWRGYTQKEIDVKNPRSVCGADARRDAVCYKSSHPAQYAASRGVARMLKNGAGWCTAWRVGRGNHMMSNNHCVKNQAELDTIEVQFDYDCATCGGNDPRPGTKVGANALLRTSPALDFTLFNVDNFDRVTQFGTLFLETRAPIAGESTYIAGHGDTKPKRISIYEERDGGALCGVRNAQLGTEDVGYNCDTSGGNSGSPVLATSSHKVIALHWGGSCPNNIGTRMDKIYPQVQDLIDNRP</sequence>
<dbReference type="Gene3D" id="2.40.10.10">
    <property type="entry name" value="Trypsin-like serine proteases"/>
    <property type="match status" value="2"/>
</dbReference>
<dbReference type="PRINTS" id="PR00839">
    <property type="entry name" value="V8PROTEASE"/>
</dbReference>
<dbReference type="SUPFAM" id="SSF50494">
    <property type="entry name" value="Trypsin-like serine proteases"/>
    <property type="match status" value="1"/>
</dbReference>
<keyword evidence="9" id="KW-1185">Reference proteome</keyword>
<comment type="caution">
    <text evidence="8">The sequence shown here is derived from an EMBL/GenBank/DDBJ whole genome shotgun (WGS) entry which is preliminary data.</text>
</comment>
<feature type="chain" id="PRO_5039750397" description="Serine protease" evidence="6">
    <location>
        <begin position="20"/>
        <end position="384"/>
    </location>
</feature>
<dbReference type="Proteomes" id="UP000054804">
    <property type="component" value="Unassembled WGS sequence"/>
</dbReference>
<evidence type="ECO:0000256" key="1">
    <source>
        <dbReference type="ARBA" id="ARBA00008764"/>
    </source>
</evidence>
<protein>
    <recommendedName>
        <fullName evidence="6">Serine protease</fullName>
        <ecNumber evidence="6">3.4.21.-</ecNumber>
    </recommendedName>
</protein>
<keyword evidence="3 6" id="KW-0732">Signal</keyword>
<dbReference type="Pfam" id="PF13365">
    <property type="entry name" value="Trypsin_2"/>
    <property type="match status" value="1"/>
</dbReference>
<accession>A0A0W7X1W0</accession>
<evidence type="ECO:0000256" key="6">
    <source>
        <dbReference type="RuleBase" id="RU004296"/>
    </source>
</evidence>
<organism evidence="8 9">
    <name type="scientific">Streptomyces silvensis</name>
    <dbReference type="NCBI Taxonomy" id="1765722"/>
    <lineage>
        <taxon>Bacteria</taxon>
        <taxon>Bacillati</taxon>
        <taxon>Actinomycetota</taxon>
        <taxon>Actinomycetes</taxon>
        <taxon>Kitasatosporales</taxon>
        <taxon>Streptomycetaceae</taxon>
        <taxon>Streptomyces</taxon>
    </lineage>
</organism>
<dbReference type="GO" id="GO:0008236">
    <property type="term" value="F:serine-type peptidase activity"/>
    <property type="evidence" value="ECO:0007669"/>
    <property type="project" value="UniProtKB-KW"/>
</dbReference>
<dbReference type="InterPro" id="IPR009003">
    <property type="entry name" value="Peptidase_S1_PA"/>
</dbReference>
<gene>
    <name evidence="8" type="ORF">AT728_22415</name>
</gene>
<evidence type="ECO:0000313" key="9">
    <source>
        <dbReference type="Proteomes" id="UP000054804"/>
    </source>
</evidence>
<dbReference type="STRING" id="1765722.AT728_22415"/>
<dbReference type="PANTHER" id="PTHR36234">
    <property type="entry name" value="LYSYL ENDOPEPTIDASE"/>
    <property type="match status" value="1"/>
</dbReference>
<feature type="compositionally biased region" description="Low complexity" evidence="7">
    <location>
        <begin position="15"/>
        <end position="27"/>
    </location>
</feature>
<dbReference type="EC" id="3.4.21.-" evidence="6"/>
<evidence type="ECO:0000256" key="2">
    <source>
        <dbReference type="ARBA" id="ARBA00022670"/>
    </source>
</evidence>
<evidence type="ECO:0000256" key="4">
    <source>
        <dbReference type="ARBA" id="ARBA00022801"/>
    </source>
</evidence>
<dbReference type="PANTHER" id="PTHR36234:SF5">
    <property type="entry name" value="LYSYL ENDOPEPTIDASE"/>
    <property type="match status" value="1"/>
</dbReference>
<evidence type="ECO:0000256" key="3">
    <source>
        <dbReference type="ARBA" id="ARBA00022729"/>
    </source>
</evidence>
<dbReference type="GO" id="GO:0006508">
    <property type="term" value="P:proteolysis"/>
    <property type="evidence" value="ECO:0007669"/>
    <property type="project" value="UniProtKB-KW"/>
</dbReference>
<evidence type="ECO:0000313" key="8">
    <source>
        <dbReference type="EMBL" id="KUF16860.1"/>
    </source>
</evidence>
<keyword evidence="4 6" id="KW-0378">Hydrolase</keyword>
<reference evidence="8 9" key="1">
    <citation type="submission" date="2015-12" db="EMBL/GenBank/DDBJ databases">
        <title>Draft genome sequence of Streptomyces silvensis ATCC 53525, a producer of novel hormone antagonists.</title>
        <authorList>
            <person name="Johnston C.W."/>
            <person name="Li Y."/>
            <person name="Magarvey N.A."/>
        </authorList>
    </citation>
    <scope>NUCLEOTIDE SEQUENCE [LARGE SCALE GENOMIC DNA]</scope>
    <source>
        <strain evidence="8 9">ATCC 53525</strain>
    </source>
</reference>
<dbReference type="OrthoDB" id="9811262at2"/>